<keyword evidence="1" id="KW-0472">Membrane</keyword>
<accession>A0A5C5VB43</accession>
<dbReference type="EMBL" id="SIHJ01000001">
    <property type="protein sequence ID" value="TWT35177.1"/>
    <property type="molecule type" value="Genomic_DNA"/>
</dbReference>
<protein>
    <submittedName>
        <fullName evidence="3">Uncharacterized protein</fullName>
    </submittedName>
</protein>
<dbReference type="Proteomes" id="UP000316714">
    <property type="component" value="Unassembled WGS sequence"/>
</dbReference>
<gene>
    <name evidence="3" type="ORF">KOR34_00650</name>
</gene>
<name>A0A5C5VB43_9BACT</name>
<organism evidence="3 4">
    <name type="scientific">Posidoniimonas corsicana</name>
    <dbReference type="NCBI Taxonomy" id="1938618"/>
    <lineage>
        <taxon>Bacteria</taxon>
        <taxon>Pseudomonadati</taxon>
        <taxon>Planctomycetota</taxon>
        <taxon>Planctomycetia</taxon>
        <taxon>Pirellulales</taxon>
        <taxon>Lacipirellulaceae</taxon>
        <taxon>Posidoniimonas</taxon>
    </lineage>
</organism>
<keyword evidence="1" id="KW-0812">Transmembrane</keyword>
<evidence type="ECO:0000256" key="2">
    <source>
        <dbReference type="SAM" id="SignalP"/>
    </source>
</evidence>
<keyword evidence="2" id="KW-0732">Signal</keyword>
<keyword evidence="4" id="KW-1185">Reference proteome</keyword>
<feature type="signal peptide" evidence="2">
    <location>
        <begin position="1"/>
        <end position="35"/>
    </location>
</feature>
<dbReference type="RefSeq" id="WP_146561152.1">
    <property type="nucleotide sequence ID" value="NZ_SIHJ01000001.1"/>
</dbReference>
<reference evidence="3 4" key="1">
    <citation type="submission" date="2019-02" db="EMBL/GenBank/DDBJ databases">
        <title>Deep-cultivation of Planctomycetes and their phenomic and genomic characterization uncovers novel biology.</title>
        <authorList>
            <person name="Wiegand S."/>
            <person name="Jogler M."/>
            <person name="Boedeker C."/>
            <person name="Pinto D."/>
            <person name="Vollmers J."/>
            <person name="Rivas-Marin E."/>
            <person name="Kohn T."/>
            <person name="Peeters S.H."/>
            <person name="Heuer A."/>
            <person name="Rast P."/>
            <person name="Oberbeckmann S."/>
            <person name="Bunk B."/>
            <person name="Jeske O."/>
            <person name="Meyerdierks A."/>
            <person name="Storesund J.E."/>
            <person name="Kallscheuer N."/>
            <person name="Luecker S."/>
            <person name="Lage O.M."/>
            <person name="Pohl T."/>
            <person name="Merkel B.J."/>
            <person name="Hornburger P."/>
            <person name="Mueller R.-W."/>
            <person name="Bruemmer F."/>
            <person name="Labrenz M."/>
            <person name="Spormann A.M."/>
            <person name="Op Den Camp H."/>
            <person name="Overmann J."/>
            <person name="Amann R."/>
            <person name="Jetten M.S.M."/>
            <person name="Mascher T."/>
            <person name="Medema M.H."/>
            <person name="Devos D.P."/>
            <person name="Kaster A.-K."/>
            <person name="Ovreas L."/>
            <person name="Rohde M."/>
            <person name="Galperin M.Y."/>
            <person name="Jogler C."/>
        </authorList>
    </citation>
    <scope>NUCLEOTIDE SEQUENCE [LARGE SCALE GENOMIC DNA]</scope>
    <source>
        <strain evidence="3 4">KOR34</strain>
    </source>
</reference>
<evidence type="ECO:0000256" key="1">
    <source>
        <dbReference type="SAM" id="Phobius"/>
    </source>
</evidence>
<sequence precursor="true">MLRNYLPLFLNNDGPRRLGMAIAALSLAMGPAAQAHPLVHIMHAAGHAVAHAGAKLMGGASAASKTVGTAATQSAKAAGTAATKSGAASKSVAGTSSGLVRSVALDTAVSSAFHGGSKALASRAPQAAAGAARSAGSSAIDDAANAAWRHRGKIAAATALGAVAVHADALAESAGENVAKPLITGTIEHVAKPVVSPLAKLFAFALGGLGVWLAVKTRVTRKLVRTLKHHFWPRVMNYPLKK</sequence>
<keyword evidence="1" id="KW-1133">Transmembrane helix</keyword>
<feature type="transmembrane region" description="Helical" evidence="1">
    <location>
        <begin position="198"/>
        <end position="215"/>
    </location>
</feature>
<evidence type="ECO:0000313" key="4">
    <source>
        <dbReference type="Proteomes" id="UP000316714"/>
    </source>
</evidence>
<proteinExistence type="predicted"/>
<feature type="chain" id="PRO_5022666671" evidence="2">
    <location>
        <begin position="36"/>
        <end position="242"/>
    </location>
</feature>
<dbReference type="AlphaFoldDB" id="A0A5C5VB43"/>
<comment type="caution">
    <text evidence="3">The sequence shown here is derived from an EMBL/GenBank/DDBJ whole genome shotgun (WGS) entry which is preliminary data.</text>
</comment>
<evidence type="ECO:0000313" key="3">
    <source>
        <dbReference type="EMBL" id="TWT35177.1"/>
    </source>
</evidence>